<dbReference type="PANTHER" id="PTHR43156:SF2">
    <property type="entry name" value="STAGE II SPORULATION PROTEIN E"/>
    <property type="match status" value="1"/>
</dbReference>
<dbReference type="OrthoDB" id="9811749at2"/>
<dbReference type="Gene3D" id="3.30.565.10">
    <property type="entry name" value="Histidine kinase-like ATPase, C-terminal domain"/>
    <property type="match status" value="1"/>
</dbReference>
<dbReference type="SMART" id="SM00304">
    <property type="entry name" value="HAMP"/>
    <property type="match status" value="1"/>
</dbReference>
<reference evidence="10" key="1">
    <citation type="submission" date="2016-10" db="EMBL/GenBank/DDBJ databases">
        <authorList>
            <person name="Varghese N."/>
            <person name="Submissions S."/>
        </authorList>
    </citation>
    <scope>NUCLEOTIDE SEQUENCE [LARGE SCALE GENOMIC DNA]</scope>
    <source>
        <strain evidence="10">DSM 173</strain>
    </source>
</reference>
<proteinExistence type="predicted"/>
<evidence type="ECO:0000256" key="5">
    <source>
        <dbReference type="ARBA" id="ARBA00022801"/>
    </source>
</evidence>
<dbReference type="Proteomes" id="UP000198672">
    <property type="component" value="Unassembled WGS sequence"/>
</dbReference>
<name>A0A1H3BMT7_ALLWA</name>
<dbReference type="AlphaFoldDB" id="A0A1H3BMT7"/>
<evidence type="ECO:0000313" key="9">
    <source>
        <dbReference type="EMBL" id="SDX43302.1"/>
    </source>
</evidence>
<dbReference type="InterPro" id="IPR003594">
    <property type="entry name" value="HATPase_dom"/>
</dbReference>
<dbReference type="CDD" id="cd16936">
    <property type="entry name" value="HATPase_RsbW-like"/>
    <property type="match status" value="1"/>
</dbReference>
<dbReference type="GO" id="GO:0007165">
    <property type="term" value="P:signal transduction"/>
    <property type="evidence" value="ECO:0007669"/>
    <property type="project" value="InterPro"/>
</dbReference>
<dbReference type="InterPro" id="IPR003660">
    <property type="entry name" value="HAMP_dom"/>
</dbReference>
<dbReference type="STRING" id="61595.SAMN05421644_10392"/>
<dbReference type="InterPro" id="IPR001932">
    <property type="entry name" value="PPM-type_phosphatase-like_dom"/>
</dbReference>
<evidence type="ECO:0000256" key="2">
    <source>
        <dbReference type="ARBA" id="ARBA00022553"/>
    </source>
</evidence>
<dbReference type="Gene3D" id="3.60.40.10">
    <property type="entry name" value="PPM-type phosphatase domain"/>
    <property type="match status" value="1"/>
</dbReference>
<feature type="domain" description="HAMP" evidence="7">
    <location>
        <begin position="317"/>
        <end position="369"/>
    </location>
</feature>
<dbReference type="GO" id="GO:0016791">
    <property type="term" value="F:phosphatase activity"/>
    <property type="evidence" value="ECO:0007669"/>
    <property type="project" value="TreeGrafter"/>
</dbReference>
<organism evidence="9 10">
    <name type="scientific">Allochromatium warmingii</name>
    <name type="common">Chromatium warmingii</name>
    <dbReference type="NCBI Taxonomy" id="61595"/>
    <lineage>
        <taxon>Bacteria</taxon>
        <taxon>Pseudomonadati</taxon>
        <taxon>Pseudomonadota</taxon>
        <taxon>Gammaproteobacteria</taxon>
        <taxon>Chromatiales</taxon>
        <taxon>Chromatiaceae</taxon>
        <taxon>Allochromatium</taxon>
    </lineage>
</organism>
<keyword evidence="5" id="KW-0378">Hydrolase</keyword>
<dbReference type="Gene3D" id="6.10.340.10">
    <property type="match status" value="1"/>
</dbReference>
<keyword evidence="3" id="KW-0808">Transferase</keyword>
<dbReference type="Pfam" id="PF00672">
    <property type="entry name" value="HAMP"/>
    <property type="match status" value="1"/>
</dbReference>
<feature type="transmembrane region" description="Helical" evidence="6">
    <location>
        <begin position="295"/>
        <end position="317"/>
    </location>
</feature>
<accession>A0A1H3BMT7</accession>
<evidence type="ECO:0000256" key="6">
    <source>
        <dbReference type="SAM" id="Phobius"/>
    </source>
</evidence>
<dbReference type="GO" id="GO:0016301">
    <property type="term" value="F:kinase activity"/>
    <property type="evidence" value="ECO:0007669"/>
    <property type="project" value="UniProtKB-KW"/>
</dbReference>
<dbReference type="PROSITE" id="PS51746">
    <property type="entry name" value="PPM_2"/>
    <property type="match status" value="1"/>
</dbReference>
<dbReference type="PROSITE" id="PS50885">
    <property type="entry name" value="HAMP"/>
    <property type="match status" value="1"/>
</dbReference>
<keyword evidence="4" id="KW-0418">Kinase</keyword>
<dbReference type="CDD" id="cd06225">
    <property type="entry name" value="HAMP"/>
    <property type="match status" value="1"/>
</dbReference>
<dbReference type="InterPro" id="IPR036890">
    <property type="entry name" value="HATPase_C_sf"/>
</dbReference>
<dbReference type="InterPro" id="IPR036457">
    <property type="entry name" value="PPM-type-like_dom_sf"/>
</dbReference>
<dbReference type="RefSeq" id="WP_091331861.1">
    <property type="nucleotide sequence ID" value="NZ_FNOW01000003.1"/>
</dbReference>
<dbReference type="PANTHER" id="PTHR43156">
    <property type="entry name" value="STAGE II SPORULATION PROTEIN E-RELATED"/>
    <property type="match status" value="1"/>
</dbReference>
<dbReference type="SUPFAM" id="SSF81606">
    <property type="entry name" value="PP2C-like"/>
    <property type="match status" value="1"/>
</dbReference>
<evidence type="ECO:0000313" key="10">
    <source>
        <dbReference type="Proteomes" id="UP000198672"/>
    </source>
</evidence>
<evidence type="ECO:0000259" key="8">
    <source>
        <dbReference type="PROSITE" id="PS51746"/>
    </source>
</evidence>
<evidence type="ECO:0000256" key="3">
    <source>
        <dbReference type="ARBA" id="ARBA00022679"/>
    </source>
</evidence>
<dbReference type="SMART" id="SM00331">
    <property type="entry name" value="PP2C_SIG"/>
    <property type="match status" value="1"/>
</dbReference>
<dbReference type="GO" id="GO:0016020">
    <property type="term" value="C:membrane"/>
    <property type="evidence" value="ECO:0007669"/>
    <property type="project" value="UniProtKB-SubCell"/>
</dbReference>
<dbReference type="InterPro" id="IPR052016">
    <property type="entry name" value="Bact_Sigma-Reg"/>
</dbReference>
<evidence type="ECO:0000256" key="4">
    <source>
        <dbReference type="ARBA" id="ARBA00022777"/>
    </source>
</evidence>
<evidence type="ECO:0000259" key="7">
    <source>
        <dbReference type="PROSITE" id="PS50885"/>
    </source>
</evidence>
<keyword evidence="6" id="KW-0812">Transmembrane</keyword>
<dbReference type="Pfam" id="PF13581">
    <property type="entry name" value="HATPase_c_2"/>
    <property type="match status" value="1"/>
</dbReference>
<protein>
    <submittedName>
        <fullName evidence="9">Serine phosphatase RsbU, regulator of sigma subunit</fullName>
    </submittedName>
</protein>
<keyword evidence="2" id="KW-0597">Phosphoprotein</keyword>
<dbReference type="Pfam" id="PF07228">
    <property type="entry name" value="SpoIIE"/>
    <property type="match status" value="1"/>
</dbReference>
<dbReference type="SUPFAM" id="SSF55874">
    <property type="entry name" value="ATPase domain of HSP90 chaperone/DNA topoisomerase II/histidine kinase"/>
    <property type="match status" value="1"/>
</dbReference>
<feature type="transmembrane region" description="Helical" evidence="6">
    <location>
        <begin position="21"/>
        <end position="40"/>
    </location>
</feature>
<keyword evidence="10" id="KW-1185">Reference proteome</keyword>
<keyword evidence="6" id="KW-0472">Membrane</keyword>
<comment type="subcellular location">
    <subcellularLocation>
        <location evidence="1">Membrane</location>
    </subcellularLocation>
</comment>
<keyword evidence="6" id="KW-1133">Transmembrane helix</keyword>
<dbReference type="EMBL" id="FNOW01000003">
    <property type="protein sequence ID" value="SDX43302.1"/>
    <property type="molecule type" value="Genomic_DNA"/>
</dbReference>
<feature type="domain" description="PPM-type phosphatase" evidence="8">
    <location>
        <begin position="431"/>
        <end position="647"/>
    </location>
</feature>
<evidence type="ECO:0000256" key="1">
    <source>
        <dbReference type="ARBA" id="ARBA00004370"/>
    </source>
</evidence>
<sequence>MQTLFAPTVWLSGRLTFSRKYLLIGVVVLLALIALSQPVLQHADATIRRAELERAGLRAFVIQADTLMVLIEQRHVAIQDATQPPPAAEQQLLAAAQRHPELADAVTRLQTSWDAVRTTDEYSRDPQHRFATRTATINALLSLMQASARLHRLNVDSALDAACDLLTVRLPLVLETLGKQRDVLTLDLVELASYALGAQVVLAEAVPSLKTGVAQLIERRPTAANLQHALTVLLTGIQRQQDTADRALDDRTALADLSTLSRANLAQARLLLDQAVTAADAYLVAHIERLQHTQWSIAAILIGTVIAIAYLFAGIYLSTLRSLKNLSQGTAAFCSGRLDTRITIDTRDELVLVARNFNTVATEFQRLLEVIREQNASRQRELETLVHIRTAELAKSNAQLRAAGQRVQEELMLARSMQAAILPQDFPNEVTWAIHAAMYPARELGGDFYDCFALADGRYGILIADVSGKGVGAAFFMAVSRTVLLDLAINGGPPSEILAHANDLLCERNPMQLFVTACYGIYDPRNGQLLYANAGHHPPLLRQASGSITALDCAQDVALGVMDGLTYTDYTATLALGATLLLYTDGVTEALSPRGQEYGDDRLHAWLKAAVPADGAEALVNALVADVASFVAGAEASDDLTCLVLCRKSGELCVDTPLPLLDNMTVLLEHHLHARLGDIPPLAERVETALAERPDLALAANLCLEELIVNTVQHGLNGESDRLIHVRLSLSDEWLQIIIKDDAPPFDPFTEAPVPNIELGLDERPIGGLGVHLVKSIMDEARAYYDGSGNLIVLLKTLHH</sequence>
<gene>
    <name evidence="9" type="ORF">SAMN05421644_10392</name>
</gene>